<evidence type="ECO:0000313" key="2">
    <source>
        <dbReference type="Proteomes" id="UP000009168"/>
    </source>
</evidence>
<evidence type="ECO:0000313" key="1">
    <source>
        <dbReference type="EMBL" id="EAS02559.2"/>
    </source>
</evidence>
<accession>Q241L1</accession>
<gene>
    <name evidence="1" type="ORF">TTHERM_00631780</name>
</gene>
<dbReference type="InterPro" id="IPR006212">
    <property type="entry name" value="Furin_repeat"/>
</dbReference>
<dbReference type="HOGENOM" id="CLU_1362818_0_0_1"/>
<organism evidence="1 2">
    <name type="scientific">Tetrahymena thermophila (strain SB210)</name>
    <dbReference type="NCBI Taxonomy" id="312017"/>
    <lineage>
        <taxon>Eukaryota</taxon>
        <taxon>Sar</taxon>
        <taxon>Alveolata</taxon>
        <taxon>Ciliophora</taxon>
        <taxon>Intramacronucleata</taxon>
        <taxon>Oligohymenophorea</taxon>
        <taxon>Hymenostomatida</taxon>
        <taxon>Tetrahymenina</taxon>
        <taxon>Tetrahymenidae</taxon>
        <taxon>Tetrahymena</taxon>
    </lineage>
</organism>
<name>Q241L1_TETTS</name>
<proteinExistence type="predicted"/>
<dbReference type="Proteomes" id="UP000009168">
    <property type="component" value="Unassembled WGS sequence"/>
</dbReference>
<dbReference type="InParanoid" id="Q241L1"/>
<sequence length="228" mass="26720">MENIIFIGDNQYQLSFQADFSSIQLIDEKYSIYLIKQNMCKVQLSDGKFSIISTIQNVYENISDVIEFYEISVIFVQIQIVGDSFASLTKNHTYFQYLNFLWVYNSYYELKYNPQQCKIQVKATIGSIVDINFKFFNDFRFYKVFTYFVRDISSSLTYLNSVQIMYNMIPGCSQSGQLLSCSSCQPYYYLKNGQCVPSSSDHYFVQPIQFIFIFVKEDKTVKNAIKHA</sequence>
<dbReference type="RefSeq" id="XP_001022804.2">
    <property type="nucleotide sequence ID" value="XM_001022804.2"/>
</dbReference>
<protein>
    <submittedName>
        <fullName evidence="1">Uncharacterized protein</fullName>
    </submittedName>
</protein>
<dbReference type="CDD" id="cd00064">
    <property type="entry name" value="FU"/>
    <property type="match status" value="1"/>
</dbReference>
<dbReference type="EMBL" id="GG662532">
    <property type="protein sequence ID" value="EAS02559.2"/>
    <property type="molecule type" value="Genomic_DNA"/>
</dbReference>
<dbReference type="KEGG" id="tet:TTHERM_00631780"/>
<dbReference type="GeneID" id="7843191"/>
<reference evidence="2" key="1">
    <citation type="journal article" date="2006" name="PLoS Biol.">
        <title>Macronuclear genome sequence of the ciliate Tetrahymena thermophila, a model eukaryote.</title>
        <authorList>
            <person name="Eisen J.A."/>
            <person name="Coyne R.S."/>
            <person name="Wu M."/>
            <person name="Wu D."/>
            <person name="Thiagarajan M."/>
            <person name="Wortman J.R."/>
            <person name="Badger J.H."/>
            <person name="Ren Q."/>
            <person name="Amedeo P."/>
            <person name="Jones K.M."/>
            <person name="Tallon L.J."/>
            <person name="Delcher A.L."/>
            <person name="Salzberg S.L."/>
            <person name="Silva J.C."/>
            <person name="Haas B.J."/>
            <person name="Majoros W.H."/>
            <person name="Farzad M."/>
            <person name="Carlton J.M."/>
            <person name="Smith R.K. Jr."/>
            <person name="Garg J."/>
            <person name="Pearlman R.E."/>
            <person name="Karrer K.M."/>
            <person name="Sun L."/>
            <person name="Manning G."/>
            <person name="Elde N.C."/>
            <person name="Turkewitz A.P."/>
            <person name="Asai D.J."/>
            <person name="Wilkes D.E."/>
            <person name="Wang Y."/>
            <person name="Cai H."/>
            <person name="Collins K."/>
            <person name="Stewart B.A."/>
            <person name="Lee S.R."/>
            <person name="Wilamowska K."/>
            <person name="Weinberg Z."/>
            <person name="Ruzzo W.L."/>
            <person name="Wloga D."/>
            <person name="Gaertig J."/>
            <person name="Frankel J."/>
            <person name="Tsao C.-C."/>
            <person name="Gorovsky M.A."/>
            <person name="Keeling P.J."/>
            <person name="Waller R.F."/>
            <person name="Patron N.J."/>
            <person name="Cherry J.M."/>
            <person name="Stover N.A."/>
            <person name="Krieger C.J."/>
            <person name="del Toro C."/>
            <person name="Ryder H.F."/>
            <person name="Williamson S.C."/>
            <person name="Barbeau R.A."/>
            <person name="Hamilton E.P."/>
            <person name="Orias E."/>
        </authorList>
    </citation>
    <scope>NUCLEOTIDE SEQUENCE [LARGE SCALE GENOMIC DNA]</scope>
    <source>
        <strain evidence="2">SB210</strain>
    </source>
</reference>
<dbReference type="AlphaFoldDB" id="Q241L1"/>
<keyword evidence="2" id="KW-1185">Reference proteome</keyword>